<proteinExistence type="predicted"/>
<organism evidence="2 3">
    <name type="scientific">Duganella zoogloeoides</name>
    <dbReference type="NCBI Taxonomy" id="75659"/>
    <lineage>
        <taxon>Bacteria</taxon>
        <taxon>Pseudomonadati</taxon>
        <taxon>Pseudomonadota</taxon>
        <taxon>Betaproteobacteria</taxon>
        <taxon>Burkholderiales</taxon>
        <taxon>Oxalobacteraceae</taxon>
        <taxon>Telluria group</taxon>
        <taxon>Duganella</taxon>
    </lineage>
</organism>
<evidence type="ECO:0000313" key="3">
    <source>
        <dbReference type="Proteomes" id="UP001326110"/>
    </source>
</evidence>
<reference evidence="2 3" key="1">
    <citation type="submission" date="2023-11" db="EMBL/GenBank/DDBJ databases">
        <title>MicrobeMod: A computational toolkit for identifying prokaryotic methylation and restriction-modification with nanopore sequencing.</title>
        <authorList>
            <person name="Crits-Christoph A."/>
            <person name="Kang S.C."/>
            <person name="Lee H."/>
            <person name="Ostrov N."/>
        </authorList>
    </citation>
    <scope>NUCLEOTIDE SEQUENCE [LARGE SCALE GENOMIC DNA]</scope>
    <source>
        <strain evidence="2 3">ATCC 25935</strain>
    </source>
</reference>
<accession>A0ABZ0XTU8</accession>
<keyword evidence="1" id="KW-0812">Transmembrane</keyword>
<name>A0ABZ0XTU8_9BURK</name>
<dbReference type="Proteomes" id="UP001326110">
    <property type="component" value="Chromosome"/>
</dbReference>
<keyword evidence="3" id="KW-1185">Reference proteome</keyword>
<evidence type="ECO:0000256" key="1">
    <source>
        <dbReference type="SAM" id="Phobius"/>
    </source>
</evidence>
<dbReference type="EMBL" id="CP140152">
    <property type="protein sequence ID" value="WQH03099.1"/>
    <property type="molecule type" value="Genomic_DNA"/>
</dbReference>
<evidence type="ECO:0008006" key="4">
    <source>
        <dbReference type="Google" id="ProtNLM"/>
    </source>
</evidence>
<dbReference type="RefSeq" id="WP_322533735.1">
    <property type="nucleotide sequence ID" value="NZ_CP140152.1"/>
</dbReference>
<gene>
    <name evidence="2" type="ORF">SR858_18805</name>
</gene>
<keyword evidence="1" id="KW-0472">Membrane</keyword>
<keyword evidence="1" id="KW-1133">Transmembrane helix</keyword>
<protein>
    <recommendedName>
        <fullName evidence="4">DUF3325 family protein</fullName>
    </recommendedName>
</protein>
<evidence type="ECO:0000313" key="2">
    <source>
        <dbReference type="EMBL" id="WQH03099.1"/>
    </source>
</evidence>
<feature type="transmembrane region" description="Helical" evidence="1">
    <location>
        <begin position="66"/>
        <end position="86"/>
    </location>
</feature>
<sequence>MASMEIVSMLNCALASAFTAALAALCLYLAAPRQRLWPAALGRAKFLRWLSVPLATGALAAATEDYGIGPGLGIVLGGMAVVWLALPHVDLWLQRGKPQKA</sequence>